<dbReference type="STRING" id="685588.A0A067SZF0"/>
<dbReference type="HOGENOM" id="CLU_118199_0_0_1"/>
<evidence type="ECO:0000256" key="2">
    <source>
        <dbReference type="ARBA" id="ARBA00005699"/>
    </source>
</evidence>
<accession>A0A067SZF0</accession>
<evidence type="ECO:0000256" key="9">
    <source>
        <dbReference type="ARBA" id="ARBA00023310"/>
    </source>
</evidence>
<keyword evidence="4" id="KW-0138">CF(0)</keyword>
<dbReference type="Proteomes" id="UP000027222">
    <property type="component" value="Unassembled WGS sequence"/>
</dbReference>
<dbReference type="InterPro" id="IPR006808">
    <property type="entry name" value="ATP_synth_F0_gsu_mt"/>
</dbReference>
<protein>
    <submittedName>
        <fullName evidence="10">Uncharacterized protein</fullName>
    </submittedName>
</protein>
<dbReference type="GO" id="GO:0031966">
    <property type="term" value="C:mitochondrial membrane"/>
    <property type="evidence" value="ECO:0007669"/>
    <property type="project" value="UniProtKB-SubCell"/>
</dbReference>
<evidence type="ECO:0000256" key="8">
    <source>
        <dbReference type="ARBA" id="ARBA00023136"/>
    </source>
</evidence>
<keyword evidence="8" id="KW-0472">Membrane</keyword>
<evidence type="ECO:0000256" key="7">
    <source>
        <dbReference type="ARBA" id="ARBA00023128"/>
    </source>
</evidence>
<keyword evidence="11" id="KW-1185">Reference proteome</keyword>
<dbReference type="AlphaFoldDB" id="A0A067SZF0"/>
<evidence type="ECO:0000256" key="5">
    <source>
        <dbReference type="ARBA" id="ARBA00022781"/>
    </source>
</evidence>
<evidence type="ECO:0000313" key="10">
    <source>
        <dbReference type="EMBL" id="KDR72148.1"/>
    </source>
</evidence>
<dbReference type="OrthoDB" id="437at2759"/>
<dbReference type="Pfam" id="PF04718">
    <property type="entry name" value="ATP-synt_G"/>
    <property type="match status" value="1"/>
</dbReference>
<evidence type="ECO:0000313" key="11">
    <source>
        <dbReference type="Proteomes" id="UP000027222"/>
    </source>
</evidence>
<evidence type="ECO:0000256" key="6">
    <source>
        <dbReference type="ARBA" id="ARBA00023065"/>
    </source>
</evidence>
<keyword evidence="3" id="KW-0813">Transport</keyword>
<dbReference type="GO" id="GO:0015078">
    <property type="term" value="F:proton transmembrane transporter activity"/>
    <property type="evidence" value="ECO:0007669"/>
    <property type="project" value="InterPro"/>
</dbReference>
<reference evidence="11" key="1">
    <citation type="journal article" date="2014" name="Proc. Natl. Acad. Sci. U.S.A.">
        <title>Extensive sampling of basidiomycete genomes demonstrates inadequacy of the white-rot/brown-rot paradigm for wood decay fungi.</title>
        <authorList>
            <person name="Riley R."/>
            <person name="Salamov A.A."/>
            <person name="Brown D.W."/>
            <person name="Nagy L.G."/>
            <person name="Floudas D."/>
            <person name="Held B.W."/>
            <person name="Levasseur A."/>
            <person name="Lombard V."/>
            <person name="Morin E."/>
            <person name="Otillar R."/>
            <person name="Lindquist E.A."/>
            <person name="Sun H."/>
            <person name="LaButti K.M."/>
            <person name="Schmutz J."/>
            <person name="Jabbour D."/>
            <person name="Luo H."/>
            <person name="Baker S.E."/>
            <person name="Pisabarro A.G."/>
            <person name="Walton J.D."/>
            <person name="Blanchette R.A."/>
            <person name="Henrissat B."/>
            <person name="Martin F."/>
            <person name="Cullen D."/>
            <person name="Hibbett D.S."/>
            <person name="Grigoriev I.V."/>
        </authorList>
    </citation>
    <scope>NUCLEOTIDE SEQUENCE [LARGE SCALE GENOMIC DNA]</scope>
    <source>
        <strain evidence="11">CBS 339.88</strain>
    </source>
</reference>
<evidence type="ECO:0000256" key="3">
    <source>
        <dbReference type="ARBA" id="ARBA00022448"/>
    </source>
</evidence>
<keyword evidence="7" id="KW-0496">Mitochondrion</keyword>
<dbReference type="EMBL" id="KL142390">
    <property type="protein sequence ID" value="KDR72148.1"/>
    <property type="molecule type" value="Genomic_DNA"/>
</dbReference>
<name>A0A067SZF0_GALM3</name>
<sequence>MSTAAPASLLRHSLARRALHSRRSAASKRFASSTTEASQKKAQDALATAQKNASKFYESAKRFLEPAGEKVGNLLGSYKQPLLYNLSVTREVLKQIYVKEGLQPPNFATVKAAYSNLWSQVANPALVGNLVKSGEIGRVGIYGLQAYGIFKIGEIVGRRSVIGYNIE</sequence>
<organism evidence="10 11">
    <name type="scientific">Galerina marginata (strain CBS 339.88)</name>
    <dbReference type="NCBI Taxonomy" id="685588"/>
    <lineage>
        <taxon>Eukaryota</taxon>
        <taxon>Fungi</taxon>
        <taxon>Dikarya</taxon>
        <taxon>Basidiomycota</taxon>
        <taxon>Agaricomycotina</taxon>
        <taxon>Agaricomycetes</taxon>
        <taxon>Agaricomycetidae</taxon>
        <taxon>Agaricales</taxon>
        <taxon>Agaricineae</taxon>
        <taxon>Strophariaceae</taxon>
        <taxon>Galerina</taxon>
    </lineage>
</organism>
<comment type="subcellular location">
    <subcellularLocation>
        <location evidence="1">Mitochondrion membrane</location>
    </subcellularLocation>
</comment>
<gene>
    <name evidence="10" type="ORF">GALMADRAFT_74382</name>
</gene>
<keyword evidence="9" id="KW-0066">ATP synthesis</keyword>
<evidence type="ECO:0000256" key="4">
    <source>
        <dbReference type="ARBA" id="ARBA00022547"/>
    </source>
</evidence>
<keyword evidence="6" id="KW-0406">Ion transport</keyword>
<comment type="similarity">
    <text evidence="2">Belongs to the ATPase g subunit family.</text>
</comment>
<proteinExistence type="inferred from homology"/>
<evidence type="ECO:0000256" key="1">
    <source>
        <dbReference type="ARBA" id="ARBA00004325"/>
    </source>
</evidence>
<keyword evidence="5" id="KW-0375">Hydrogen ion transport</keyword>
<dbReference type="GO" id="GO:0015986">
    <property type="term" value="P:proton motive force-driven ATP synthesis"/>
    <property type="evidence" value="ECO:0007669"/>
    <property type="project" value="InterPro"/>
</dbReference>
<dbReference type="GO" id="GO:0045259">
    <property type="term" value="C:proton-transporting ATP synthase complex"/>
    <property type="evidence" value="ECO:0007669"/>
    <property type="project" value="UniProtKB-KW"/>
</dbReference>